<evidence type="ECO:0000313" key="1">
    <source>
        <dbReference type="EMBL" id="UTV28996.1"/>
    </source>
</evidence>
<accession>A0ABY5GIM1</accession>
<dbReference type="InterPro" id="IPR053734">
    <property type="entry name" value="Phage_Head-Tail_Connect_sf"/>
</dbReference>
<proteinExistence type="predicted"/>
<protein>
    <submittedName>
        <fullName evidence="1">Head-tail joining protein</fullName>
    </submittedName>
</protein>
<sequence>MFDNRFDQAMEKADQTIWSAFSIQVRVNGGDPVSAVYDETPIEFDSMSGALRKLSFLASSGVRVRKGDVIEFVKTGKKATVTSGPYLDGGNFVVNL</sequence>
<dbReference type="InterPro" id="IPR025601">
    <property type="entry name" value="ATP-bd_sugar_transptr-like"/>
</dbReference>
<organism evidence="1 2">
    <name type="scientific">Photobacterium atrarenae</name>
    <dbReference type="NCBI Taxonomy" id="865757"/>
    <lineage>
        <taxon>Bacteria</taxon>
        <taxon>Pseudomonadati</taxon>
        <taxon>Pseudomonadota</taxon>
        <taxon>Gammaproteobacteria</taxon>
        <taxon>Vibrionales</taxon>
        <taxon>Vibrionaceae</taxon>
        <taxon>Photobacterium</taxon>
    </lineage>
</organism>
<dbReference type="Gene3D" id="2.40.10.180">
    <property type="entry name" value="Phage tail proteins"/>
    <property type="match status" value="1"/>
</dbReference>
<evidence type="ECO:0000313" key="2">
    <source>
        <dbReference type="Proteomes" id="UP001057998"/>
    </source>
</evidence>
<dbReference type="EMBL" id="CP101508">
    <property type="protein sequence ID" value="UTV28996.1"/>
    <property type="molecule type" value="Genomic_DNA"/>
</dbReference>
<reference evidence="1" key="1">
    <citation type="submission" date="2022-07" db="EMBL/GenBank/DDBJ databases">
        <title>Genome sequencing of Photobacterium atrarenae GJH2-4.</title>
        <authorList>
            <person name="Park S.-J."/>
        </authorList>
    </citation>
    <scope>NUCLEOTIDE SEQUENCE</scope>
    <source>
        <strain evidence="1">GJH2-4</strain>
    </source>
</reference>
<name>A0ABY5GIM1_9GAMM</name>
<dbReference type="SUPFAM" id="SSF69279">
    <property type="entry name" value="Phage tail proteins"/>
    <property type="match status" value="1"/>
</dbReference>
<dbReference type="Pfam" id="PF13856">
    <property type="entry name" value="Gifsy-2"/>
    <property type="match status" value="1"/>
</dbReference>
<dbReference type="RefSeq" id="WP_255390319.1">
    <property type="nucleotide sequence ID" value="NZ_CP101508.1"/>
</dbReference>
<keyword evidence="2" id="KW-1185">Reference proteome</keyword>
<gene>
    <name evidence="1" type="ORF">NNL38_07135</name>
</gene>
<dbReference type="Proteomes" id="UP001057998">
    <property type="component" value="Chromosome 1"/>
</dbReference>